<comment type="caution">
    <text evidence="1">The sequence shown here is derived from an EMBL/GenBank/DDBJ whole genome shotgun (WGS) entry which is preliminary data.</text>
</comment>
<gene>
    <name evidence="1" type="ORF">PEB0149_005300</name>
</gene>
<dbReference type="GeneID" id="92991538"/>
<accession>A0A1R0F815</accession>
<dbReference type="InterPro" id="IPR012675">
    <property type="entry name" value="Beta-grasp_dom_sf"/>
</dbReference>
<dbReference type="RefSeq" id="WP_075870026.1">
    <property type="nucleotide sequence ID" value="NZ_CALYQA010000001.1"/>
</dbReference>
<dbReference type="NCBIfam" id="TIGR01682">
    <property type="entry name" value="moaD"/>
    <property type="match status" value="1"/>
</dbReference>
<dbReference type="AlphaFoldDB" id="A0A1R0F815"/>
<dbReference type="EMBL" id="LXYT01000002">
    <property type="protein sequence ID" value="OLY43108.1"/>
    <property type="molecule type" value="Genomic_DNA"/>
</dbReference>
<dbReference type="OrthoDB" id="9800712at2"/>
<dbReference type="Proteomes" id="UP000187344">
    <property type="component" value="Unassembled WGS sequence"/>
</dbReference>
<name>A0A1R0F815_9HYPH</name>
<organism evidence="1 2">
    <name type="scientific">Bartonella apis</name>
    <dbReference type="NCBI Taxonomy" id="1686310"/>
    <lineage>
        <taxon>Bacteria</taxon>
        <taxon>Pseudomonadati</taxon>
        <taxon>Pseudomonadota</taxon>
        <taxon>Alphaproteobacteria</taxon>
        <taxon>Hyphomicrobiales</taxon>
        <taxon>Bartonellaceae</taxon>
        <taxon>Bartonella</taxon>
    </lineage>
</organism>
<dbReference type="Gene3D" id="3.10.20.30">
    <property type="match status" value="1"/>
</dbReference>
<dbReference type="InterPro" id="IPR016155">
    <property type="entry name" value="Mopterin_synth/thiamin_S_b"/>
</dbReference>
<dbReference type="SUPFAM" id="SSF54285">
    <property type="entry name" value="MoaD/ThiS"/>
    <property type="match status" value="1"/>
</dbReference>
<sequence>MKLQYFAWVRERIGRGEETLELPENVKTVDDLLSYLKTLGENYAFALEKPELIRVAIDEEHVDHDSLIGKAHEIALFPPMTGG</sequence>
<protein>
    <submittedName>
        <fullName evidence="1">Molybdopterin synthase sulfur carrier subunit</fullName>
    </submittedName>
</protein>
<dbReference type="InterPro" id="IPR003749">
    <property type="entry name" value="ThiS/MoaD-like"/>
</dbReference>
<evidence type="ECO:0000313" key="2">
    <source>
        <dbReference type="Proteomes" id="UP000187344"/>
    </source>
</evidence>
<proteinExistence type="predicted"/>
<dbReference type="CDD" id="cd00754">
    <property type="entry name" value="Ubl_MoaD"/>
    <property type="match status" value="1"/>
</dbReference>
<evidence type="ECO:0000313" key="1">
    <source>
        <dbReference type="EMBL" id="OLY43108.1"/>
    </source>
</evidence>
<dbReference type="Pfam" id="PF02597">
    <property type="entry name" value="ThiS"/>
    <property type="match status" value="1"/>
</dbReference>
<keyword evidence="2" id="KW-1185">Reference proteome</keyword>
<reference evidence="1 2" key="1">
    <citation type="submission" date="2016-12" db="EMBL/GenBank/DDBJ databases">
        <title>Comparative genomics of Bartonella apis.</title>
        <authorList>
            <person name="Engel P."/>
        </authorList>
    </citation>
    <scope>NUCLEOTIDE SEQUENCE [LARGE SCALE GENOMIC DNA]</scope>
    <source>
        <strain evidence="1 2">PEB0149</strain>
    </source>
</reference>